<dbReference type="EMBL" id="JMKI01000060">
    <property type="protein sequence ID" value="KEJ91142.1"/>
    <property type="molecule type" value="Genomic_DNA"/>
</dbReference>
<dbReference type="GeneID" id="90984932"/>
<dbReference type="Proteomes" id="UP000027665">
    <property type="component" value="Unassembled WGS sequence"/>
</dbReference>
<dbReference type="AlphaFoldDB" id="A0A073J0E7"/>
<dbReference type="RefSeq" id="WP_037978745.1">
    <property type="nucleotide sequence ID" value="NZ_JMKI01000060.1"/>
</dbReference>
<evidence type="ECO:0000313" key="1">
    <source>
        <dbReference type="EMBL" id="KEJ91142.1"/>
    </source>
</evidence>
<gene>
    <name evidence="1" type="ORF">EH55_13275</name>
</gene>
<sequence length="338" mass="37039">MAYKTIKLRGDTATNWRTKNPILANREIVWEKSTSGKIRFKIGDGVTPYNDLAYNTDDSYSNKNYLHNWDFRNPVLRGGDNDVGPWTITRKYTIARWLMYGSGTVSLTPQGIMLTPINNGSVYLEQSIENMQGFLGRMVSAGVNVVSGEARFGIVLANDNYSISGSEAEILTSRKGGPGIINVFTMLPASSGKTYLKQYIAADSSSGPVVIETAKFEIGSKCTIEYDSMVDANEEFIASARYSQFFSVNQRARMVSYGTKYMDFLLPGFVPMRILPTIESGEFDIRNLSGSTAGLETTPSFISKTPNLILRLSTEEAHGLTDGIVVAKSGGVLVSADL</sequence>
<accession>A0A073J0E7</accession>
<dbReference type="SUPFAM" id="SSF69349">
    <property type="entry name" value="Phage fibre proteins"/>
    <property type="match status" value="1"/>
</dbReference>
<proteinExistence type="predicted"/>
<protein>
    <submittedName>
        <fullName evidence="1">Uncharacterized protein</fullName>
    </submittedName>
</protein>
<name>A0A073J0E7_9BACT</name>
<reference evidence="1 2" key="1">
    <citation type="submission" date="2014-04" db="EMBL/GenBank/DDBJ databases">
        <title>Draft Genome Sequence of Synergistes jonesii.</title>
        <authorList>
            <person name="Coil D.A."/>
            <person name="Eisen J.A."/>
            <person name="Holland-Moritz H.E."/>
        </authorList>
    </citation>
    <scope>NUCLEOTIDE SEQUENCE [LARGE SCALE GENOMIC DNA]</scope>
    <source>
        <strain evidence="1 2">78-1</strain>
    </source>
</reference>
<dbReference type="STRING" id="2754.EH55_13275"/>
<keyword evidence="2" id="KW-1185">Reference proteome</keyword>
<organism evidence="1 2">
    <name type="scientific">Synergistes jonesii</name>
    <dbReference type="NCBI Taxonomy" id="2754"/>
    <lineage>
        <taxon>Bacteria</taxon>
        <taxon>Thermotogati</taxon>
        <taxon>Synergistota</taxon>
        <taxon>Synergistia</taxon>
        <taxon>Synergistales</taxon>
        <taxon>Synergistaceae</taxon>
        <taxon>Synergistes</taxon>
    </lineage>
</organism>
<evidence type="ECO:0000313" key="2">
    <source>
        <dbReference type="Proteomes" id="UP000027665"/>
    </source>
</evidence>
<comment type="caution">
    <text evidence="1">The sequence shown here is derived from an EMBL/GenBank/DDBJ whole genome shotgun (WGS) entry which is preliminary data.</text>
</comment>